<dbReference type="HOGENOM" id="CLU_042626_0_0_5"/>
<keyword evidence="3" id="KW-1185">Reference proteome</keyword>
<dbReference type="EMBL" id="CP000321">
    <property type="protein sequence ID" value="ABE65082.1"/>
    <property type="molecule type" value="Genomic_DNA"/>
</dbReference>
<protein>
    <recommendedName>
        <fullName evidence="1">Bacteriophage T5 Orf172 DNA-binding domain-containing protein</fullName>
    </recommendedName>
</protein>
<evidence type="ECO:0000313" key="3">
    <source>
        <dbReference type="Proteomes" id="UP000001953"/>
    </source>
</evidence>
<geneLocation type="plasmid" evidence="3">
    <name>pNITHX2</name>
</geneLocation>
<dbReference type="RefSeq" id="WP_011505064.1">
    <property type="nucleotide sequence ID" value="NC_007960.1"/>
</dbReference>
<dbReference type="Proteomes" id="UP000001953">
    <property type="component" value="Plasmid 2"/>
</dbReference>
<keyword evidence="2" id="KW-0614">Plasmid</keyword>
<proteinExistence type="predicted"/>
<dbReference type="eggNOG" id="COG0226">
    <property type="taxonomic scope" value="Bacteria"/>
</dbReference>
<dbReference type="InterPro" id="IPR018306">
    <property type="entry name" value="Phage_T5_Orf172_DNA-bd"/>
</dbReference>
<dbReference type="KEGG" id="nha:Nham_4501"/>
<accession>Q1QFB5</accession>
<sequence>MTDDLDLDELAADLADFAPQDKKGGRSAREQRIIAGFEEVQRFAEANGRAPAHGESNDIFERLYAVRLDRLRGLEECRSLLAPLDKQGLLAGVVTPATEPVETIGDDELLAELEGMGGASDITELRHVRTAADKRAAEEIANRTPCKDFDNFKPLFVQVKKDLDAGIRQTRRFQTMAEIQPGEFFIVGGQIAYVAEVGAEFVTEYDRRDSRLRVIYDNGTESDVLLRSLQRALHRDEAGRRITDPTAGPLFSGESGDGDLASGTIYVLRSKSDHPAVAAHRDVLHKIGVTGGDIARRIAAAKHDPTFLMADVEVIATYELFNVNRTRLENLIHRVFDLARLDIEIKDRFGQPVIPREWFLVPLFVVNEAVDRIRDGTITDYLYDPKTAALVRVDKAKGGRRERDQSRKT</sequence>
<gene>
    <name evidence="2" type="ordered locus">Nham_4501</name>
</gene>
<organism evidence="2 3">
    <name type="scientific">Nitrobacter hamburgensis (strain DSM 10229 / NCIMB 13809 / X14)</name>
    <dbReference type="NCBI Taxonomy" id="323097"/>
    <lineage>
        <taxon>Bacteria</taxon>
        <taxon>Pseudomonadati</taxon>
        <taxon>Pseudomonadota</taxon>
        <taxon>Alphaproteobacteria</taxon>
        <taxon>Hyphomicrobiales</taxon>
        <taxon>Nitrobacteraceae</taxon>
        <taxon>Nitrobacter</taxon>
    </lineage>
</organism>
<evidence type="ECO:0000313" key="2">
    <source>
        <dbReference type="EMBL" id="ABE65082.1"/>
    </source>
</evidence>
<feature type="domain" description="Bacteriophage T5 Orf172 DNA-binding" evidence="1">
    <location>
        <begin position="279"/>
        <end position="373"/>
    </location>
</feature>
<evidence type="ECO:0000259" key="1">
    <source>
        <dbReference type="SMART" id="SM00974"/>
    </source>
</evidence>
<dbReference type="AlphaFoldDB" id="Q1QFB5"/>
<dbReference type="SMART" id="SM00974">
    <property type="entry name" value="T5orf172"/>
    <property type="match status" value="1"/>
</dbReference>
<dbReference type="OrthoDB" id="9814995at2"/>
<reference evidence="3" key="1">
    <citation type="submission" date="2006-03" db="EMBL/GenBank/DDBJ databases">
        <title>Complete sequence of plasmid 2 of Nitrobacter hamburgensis X14.</title>
        <authorList>
            <consortium name="US DOE Joint Genome Institute"/>
            <person name="Copeland A."/>
            <person name="Lucas S."/>
            <person name="Lapidus A."/>
            <person name="Barry K."/>
            <person name="Detter J.C."/>
            <person name="Glavina del Rio T."/>
            <person name="Hammon N."/>
            <person name="Israni S."/>
            <person name="Dalin E."/>
            <person name="Tice H."/>
            <person name="Pitluck S."/>
            <person name="Chain P."/>
            <person name="Malfatti S."/>
            <person name="Shin M."/>
            <person name="Vergez L."/>
            <person name="Schmutz J."/>
            <person name="Larimer F."/>
            <person name="Land M."/>
            <person name="Hauser L."/>
            <person name="Kyrpides N."/>
            <person name="Ivanova N."/>
            <person name="Ward B."/>
            <person name="Arp D."/>
            <person name="Klotz M."/>
            <person name="Stein L."/>
            <person name="O'Mullan G."/>
            <person name="Starkenburg S."/>
            <person name="Sayavedra L."/>
            <person name="Poret-Peterson A.T."/>
            <person name="Gentry M.E."/>
            <person name="Bruce D."/>
            <person name="Richardson P."/>
        </authorList>
    </citation>
    <scope>NUCLEOTIDE SEQUENCE [LARGE SCALE GENOMIC DNA]</scope>
    <source>
        <strain evidence="3">DSM 10229 / NCIMB 13809 / X14</strain>
        <plasmid evidence="3">Plasmid pNITHX2</plasmid>
    </source>
</reference>
<name>Q1QFB5_NITHX</name>
<dbReference type="Pfam" id="PF13455">
    <property type="entry name" value="MUG113"/>
    <property type="match status" value="1"/>
</dbReference>